<keyword evidence="3" id="KW-1185">Reference proteome</keyword>
<evidence type="ECO:0000313" key="3">
    <source>
        <dbReference type="Proteomes" id="UP000034196"/>
    </source>
</evidence>
<organism evidence="2 3">
    <name type="scientific">Streptomyces mangrovisoli</name>
    <dbReference type="NCBI Taxonomy" id="1428628"/>
    <lineage>
        <taxon>Bacteria</taxon>
        <taxon>Bacillati</taxon>
        <taxon>Actinomycetota</taxon>
        <taxon>Actinomycetes</taxon>
        <taxon>Kitasatosporales</taxon>
        <taxon>Streptomycetaceae</taxon>
        <taxon>Streptomyces</taxon>
    </lineage>
</organism>
<evidence type="ECO:0000313" key="2">
    <source>
        <dbReference type="EMBL" id="OIJ63978.1"/>
    </source>
</evidence>
<proteinExistence type="predicted"/>
<evidence type="ECO:0000256" key="1">
    <source>
        <dbReference type="SAM" id="MobiDB-lite"/>
    </source>
</evidence>
<gene>
    <name evidence="2" type="ORF">WN71_031810</name>
</gene>
<dbReference type="AlphaFoldDB" id="A0A1J4NPB5"/>
<dbReference type="EMBL" id="LAVA02000090">
    <property type="protein sequence ID" value="OIJ63978.1"/>
    <property type="molecule type" value="Genomic_DNA"/>
</dbReference>
<dbReference type="OrthoDB" id="3855258at2"/>
<reference evidence="2" key="1">
    <citation type="submission" date="2016-10" db="EMBL/GenBank/DDBJ databases">
        <title>Genome sequence of Streptomyces mangrovisoli MUSC 149.</title>
        <authorList>
            <person name="Lee L.-H."/>
            <person name="Ser H.-L."/>
        </authorList>
    </citation>
    <scope>NUCLEOTIDE SEQUENCE [LARGE SCALE GENOMIC DNA]</scope>
    <source>
        <strain evidence="2">MUSC 149</strain>
    </source>
</reference>
<accession>A0A1J4NPB5</accession>
<name>A0A1J4NPB5_9ACTN</name>
<dbReference type="STRING" id="1428628.WN71_031810"/>
<dbReference type="RefSeq" id="WP_046583798.1">
    <property type="nucleotide sequence ID" value="NZ_LAVA02000090.1"/>
</dbReference>
<comment type="caution">
    <text evidence="2">The sequence shown here is derived from an EMBL/GenBank/DDBJ whole genome shotgun (WGS) entry which is preliminary data.</text>
</comment>
<dbReference type="Proteomes" id="UP000034196">
    <property type="component" value="Unassembled WGS sequence"/>
</dbReference>
<feature type="region of interest" description="Disordered" evidence="1">
    <location>
        <begin position="127"/>
        <end position="156"/>
    </location>
</feature>
<protein>
    <submittedName>
        <fullName evidence="2">Uncharacterized protein</fullName>
    </submittedName>
</protein>
<sequence length="156" mass="16364">MSAAVVVAVMSLTGCDGSPRPVGDPDPGHRRLKAIQPVLSVVPPGAHVTLKQSVAPRWDSCDGMKSTYGWDPATVAVDFTGGGSARQVAAQVEAAMRRLGWTLDEGSLAQGEWTWHKKLTDGARASAHLLGGPHTQPPDWDLQATAPPVTHPSKGC</sequence>